<feature type="region of interest" description="Disordered" evidence="1">
    <location>
        <begin position="1"/>
        <end position="20"/>
    </location>
</feature>
<name>A0ABT0NVP2_9ACTN</name>
<reference evidence="3 4" key="1">
    <citation type="submission" date="2022-05" db="EMBL/GenBank/DDBJ databases">
        <title>Genome Resource of Streptomyces lavenduligriseus GA1-1, a Strain with Broad-Spectrum Antifungal Activity against Phytopathogenic Fungi.</title>
        <authorList>
            <person name="Qi D."/>
        </authorList>
    </citation>
    <scope>NUCLEOTIDE SEQUENCE [LARGE SCALE GENOMIC DNA]</scope>
    <source>
        <strain evidence="3 4">GA1-1</strain>
    </source>
</reference>
<keyword evidence="4" id="KW-1185">Reference proteome</keyword>
<evidence type="ECO:0008006" key="5">
    <source>
        <dbReference type="Google" id="ProtNLM"/>
    </source>
</evidence>
<dbReference type="RefSeq" id="WP_249461399.1">
    <property type="nucleotide sequence ID" value="NZ_JAMCCK010000026.1"/>
</dbReference>
<evidence type="ECO:0000313" key="4">
    <source>
        <dbReference type="Proteomes" id="UP001202052"/>
    </source>
</evidence>
<gene>
    <name evidence="3" type="ORF">M4438_18295</name>
</gene>
<comment type="caution">
    <text evidence="3">The sequence shown here is derived from an EMBL/GenBank/DDBJ whole genome shotgun (WGS) entry which is preliminary data.</text>
</comment>
<accession>A0ABT0NVP2</accession>
<evidence type="ECO:0000313" key="3">
    <source>
        <dbReference type="EMBL" id="MCL3995440.1"/>
    </source>
</evidence>
<sequence length="433" mass="46943">MATHRSDSDRPRQGREPRLKVGAPAVAPARRSLARRLLPRAVAAGTALCAIVVLVQGHAALPFERIVTIQAKMASKADFFEDPEVRRLLVRHGYRVRLTRMGSRGIATQRYDGYDIVFPSGQPAADLITSRRAAEGHPATTYRPFVSPIVLGTYREYAETLREAGIATPLPGVPNGAKPMYYSLDMRKFLGASAAGRRWDDLGTAPGGRRVGIGRHGIHNGNKVLAQTSDICQANSAGTYLGLVSYVWNHQDIPQTPAEATRFAERIRLLLNDQGMPSSEKNETYVSAEGKSISPIAVIYEHQFLAHQIAARSATGHVDTERVLLYPSARFVTEPQLIALTPRGDALGELITRDPALQRRAMELGFRVRDAQGGSATSDALARFLAGRGIQAPVLSDDDTKAVLPRLDLLERMIETVGDCPPAAPAAPPGETP</sequence>
<keyword evidence="2" id="KW-1133">Transmembrane helix</keyword>
<keyword evidence="2" id="KW-0812">Transmembrane</keyword>
<keyword evidence="2" id="KW-0472">Membrane</keyword>
<feature type="transmembrane region" description="Helical" evidence="2">
    <location>
        <begin position="37"/>
        <end position="55"/>
    </location>
</feature>
<dbReference type="EMBL" id="JAMCCK010000026">
    <property type="protein sequence ID" value="MCL3995440.1"/>
    <property type="molecule type" value="Genomic_DNA"/>
</dbReference>
<feature type="compositionally biased region" description="Basic and acidic residues" evidence="1">
    <location>
        <begin position="1"/>
        <end position="19"/>
    </location>
</feature>
<dbReference type="Proteomes" id="UP001202052">
    <property type="component" value="Unassembled WGS sequence"/>
</dbReference>
<organism evidence="3 4">
    <name type="scientific">Streptomyces lavenduligriseus</name>
    <dbReference type="NCBI Taxonomy" id="67315"/>
    <lineage>
        <taxon>Bacteria</taxon>
        <taxon>Bacillati</taxon>
        <taxon>Actinomycetota</taxon>
        <taxon>Actinomycetes</taxon>
        <taxon>Kitasatosporales</taxon>
        <taxon>Streptomycetaceae</taxon>
        <taxon>Streptomyces</taxon>
    </lineage>
</organism>
<evidence type="ECO:0000256" key="1">
    <source>
        <dbReference type="SAM" id="MobiDB-lite"/>
    </source>
</evidence>
<evidence type="ECO:0000256" key="2">
    <source>
        <dbReference type="SAM" id="Phobius"/>
    </source>
</evidence>
<proteinExistence type="predicted"/>
<protein>
    <recommendedName>
        <fullName evidence="5">Secreted protein</fullName>
    </recommendedName>
</protein>